<evidence type="ECO:0000313" key="3">
    <source>
        <dbReference type="Proteomes" id="UP000006671"/>
    </source>
</evidence>
<accession>D2VTW7</accession>
<evidence type="ECO:0000259" key="1">
    <source>
        <dbReference type="Pfam" id="PF13910"/>
    </source>
</evidence>
<dbReference type="InParanoid" id="D2VTW7"/>
<keyword evidence="3" id="KW-1185">Reference proteome</keyword>
<reference evidence="2 3" key="1">
    <citation type="journal article" date="2010" name="Cell">
        <title>The genome of Naegleria gruberi illuminates early eukaryotic versatility.</title>
        <authorList>
            <person name="Fritz-Laylin L.K."/>
            <person name="Prochnik S.E."/>
            <person name="Ginger M.L."/>
            <person name="Dacks J.B."/>
            <person name="Carpenter M.L."/>
            <person name="Field M.C."/>
            <person name="Kuo A."/>
            <person name="Paredez A."/>
            <person name="Chapman J."/>
            <person name="Pham J."/>
            <person name="Shu S."/>
            <person name="Neupane R."/>
            <person name="Cipriano M."/>
            <person name="Mancuso J."/>
            <person name="Tu H."/>
            <person name="Salamov A."/>
            <person name="Lindquist E."/>
            <person name="Shapiro H."/>
            <person name="Lucas S."/>
            <person name="Grigoriev I.V."/>
            <person name="Cande W.Z."/>
            <person name="Fulton C."/>
            <person name="Rokhsar D.S."/>
            <person name="Dawson S.C."/>
        </authorList>
    </citation>
    <scope>NUCLEOTIDE SEQUENCE [LARGE SCALE GENOMIC DNA]</scope>
    <source>
        <strain evidence="2 3">NEG-M</strain>
    </source>
</reference>
<name>D2VTW7_NAEGR</name>
<dbReference type="InterPro" id="IPR039635">
    <property type="entry name" value="ERMARD"/>
</dbReference>
<dbReference type="OMA" id="FVFIFRC"/>
<dbReference type="InterPro" id="IPR025209">
    <property type="entry name" value="DUF4209"/>
</dbReference>
<dbReference type="PANTHER" id="PTHR31701">
    <property type="entry name" value="ENDOPLASMIC RETICULUM MEMBRANE-ASSOCIATED RNA DEGRADATION PROTEIN"/>
    <property type="match status" value="1"/>
</dbReference>
<dbReference type="VEuPathDB" id="AmoebaDB:NAEGRDRAFT_52217"/>
<protein>
    <submittedName>
        <fullName evidence="2">Predicted protein</fullName>
    </submittedName>
</protein>
<sequence length="814" mass="95732">MQAQDCTSSSPCVEKLIIDLGKKIQQGENVEENSKLLKELEIQEGLPLSQNVSNMLYNLDIIKFSDEESLIKSVLYEDVKIMNEKKLYEWLESKMETDRECMLSYLIKPKRILEGEEKDQFERVRLGSICLRKIIEMLDPILFNWFSYETYQDLRQFYGEFTCDNFLPKSQGPISTFNLIMDLYWRKEYFTCFSIGITFLERTLGDLLLLVSKKSKDNPNDLVSIIENFRELKINELLMVEEIEEALGKEFVFIFRCFSGPLQGLNLRNVLWHGFLDSENFPRCFASFLILLIISISKREETKQVLENASSKQVRRSFNTMLDIPVNSGNPLRRDFSDYIKNGEHALEESFDLIDESYLIPYRSKRDWKKSIEYYRNGHIFLSFVTLFPHLEHALRRMFAYSNNNFERLFSAETDQVYTTFDEIMHPSIDYTEVSSNLTDGGDKTSTWTFENRNRIFEEIGDSLMLSLFDILFFKDGPRIRDKLSHGVVDPHQILEIENLSEQVIAIVMCIIFNCSTLNRENQSTNELTNKILELRNNFTFQTYHPQMNFFKEFDTTLEKFKSFVENTVSKAYYFRYKDEFTKKLFEKYPNTERGEKRFIVKQSSDLVNLIEVYNKRMQDIGHDSVVYRDLYQHNIKLNILLEEPSETETIQSLDLEMIQNSFATLKKTKMKPRLPLTFCGKVGNIQSIEFTKIYRLTDIVKASGQFVDEVTALLAELEEPILSRKAYSRHRKRFVYTCYNMIDFYNQCILQLMAVEFLSLSPVNKIELDERGIILRLARASPPSVKSSTLDKIEKLNLEWKTFIQNIQLEKSP</sequence>
<dbReference type="KEGG" id="ngr:NAEGRDRAFT_52217"/>
<dbReference type="AlphaFoldDB" id="D2VTW7"/>
<dbReference type="EMBL" id="GG738897">
    <property type="protein sequence ID" value="EFC39729.1"/>
    <property type="molecule type" value="Genomic_DNA"/>
</dbReference>
<evidence type="ECO:0000313" key="2">
    <source>
        <dbReference type="EMBL" id="EFC39729.1"/>
    </source>
</evidence>
<dbReference type="RefSeq" id="XP_002672473.1">
    <property type="nucleotide sequence ID" value="XM_002672427.1"/>
</dbReference>
<organism evidence="3">
    <name type="scientific">Naegleria gruberi</name>
    <name type="common">Amoeba</name>
    <dbReference type="NCBI Taxonomy" id="5762"/>
    <lineage>
        <taxon>Eukaryota</taxon>
        <taxon>Discoba</taxon>
        <taxon>Heterolobosea</taxon>
        <taxon>Tetramitia</taxon>
        <taxon>Eutetramitia</taxon>
        <taxon>Vahlkampfiidae</taxon>
        <taxon>Naegleria</taxon>
    </lineage>
</organism>
<dbReference type="Pfam" id="PF13910">
    <property type="entry name" value="DUF4209"/>
    <property type="match status" value="1"/>
</dbReference>
<dbReference type="GeneID" id="8854299"/>
<feature type="domain" description="DUF4209" evidence="1">
    <location>
        <begin position="200"/>
        <end position="296"/>
    </location>
</feature>
<gene>
    <name evidence="2" type="ORF">NAEGRDRAFT_52217</name>
</gene>
<dbReference type="eggNOG" id="ENOG502QS21">
    <property type="taxonomic scope" value="Eukaryota"/>
</dbReference>
<dbReference type="PANTHER" id="PTHR31701:SF2">
    <property type="entry name" value="ENDOPLASMIC RETICULUM MEMBRANE-ASSOCIATED RNA DEGRADATION PROTEIN"/>
    <property type="match status" value="1"/>
</dbReference>
<dbReference type="STRING" id="5762.D2VTW7"/>
<dbReference type="OrthoDB" id="49386at2759"/>
<proteinExistence type="predicted"/>
<dbReference type="Proteomes" id="UP000006671">
    <property type="component" value="Unassembled WGS sequence"/>
</dbReference>